<sequence length="191" mass="21144">MSHSHFKSASESLIETRSINTTITAIPSSNHQAHKRTNSSSQTTTAGGGGLVNYLSNLKDRALKSNNHNEKATSQNTSSPRPSITVINTNSDGADANVLIVSPRTTRRKTWPTSRENNYQKRKGVLLSGEEERDSVINIYLEHRDHLEQDLPNDAQKLFPQVYFATENNSKSSFIMDATENKLSVAGTSVW</sequence>
<feature type="region of interest" description="Disordered" evidence="1">
    <location>
        <begin position="24"/>
        <end position="53"/>
    </location>
</feature>
<dbReference type="EMBL" id="CAJVPS010000245">
    <property type="protein sequence ID" value="CAG8469036.1"/>
    <property type="molecule type" value="Genomic_DNA"/>
</dbReference>
<comment type="caution">
    <text evidence="2">The sequence shown here is derived from an EMBL/GenBank/DDBJ whole genome shotgun (WGS) entry which is preliminary data.</text>
</comment>
<evidence type="ECO:0000256" key="1">
    <source>
        <dbReference type="SAM" id="MobiDB-lite"/>
    </source>
</evidence>
<dbReference type="OrthoDB" id="2348264at2759"/>
<organism evidence="2 3">
    <name type="scientific">Ambispora leptoticha</name>
    <dbReference type="NCBI Taxonomy" id="144679"/>
    <lineage>
        <taxon>Eukaryota</taxon>
        <taxon>Fungi</taxon>
        <taxon>Fungi incertae sedis</taxon>
        <taxon>Mucoromycota</taxon>
        <taxon>Glomeromycotina</taxon>
        <taxon>Glomeromycetes</taxon>
        <taxon>Archaeosporales</taxon>
        <taxon>Ambisporaceae</taxon>
        <taxon>Ambispora</taxon>
    </lineage>
</organism>
<gene>
    <name evidence="2" type="ORF">ALEPTO_LOCUS1920</name>
</gene>
<reference evidence="2" key="1">
    <citation type="submission" date="2021-06" db="EMBL/GenBank/DDBJ databases">
        <authorList>
            <person name="Kallberg Y."/>
            <person name="Tangrot J."/>
            <person name="Rosling A."/>
        </authorList>
    </citation>
    <scope>NUCLEOTIDE SEQUENCE</scope>
    <source>
        <strain evidence="2">FL130A</strain>
    </source>
</reference>
<dbReference type="AlphaFoldDB" id="A0A9N8Z389"/>
<evidence type="ECO:0000313" key="2">
    <source>
        <dbReference type="EMBL" id="CAG8469036.1"/>
    </source>
</evidence>
<keyword evidence="3" id="KW-1185">Reference proteome</keyword>
<accession>A0A9N8Z389</accession>
<dbReference type="Proteomes" id="UP000789508">
    <property type="component" value="Unassembled WGS sequence"/>
</dbReference>
<evidence type="ECO:0000313" key="3">
    <source>
        <dbReference type="Proteomes" id="UP000789508"/>
    </source>
</evidence>
<proteinExistence type="predicted"/>
<feature type="compositionally biased region" description="Polar residues" evidence="1">
    <location>
        <begin position="72"/>
        <end position="90"/>
    </location>
</feature>
<name>A0A9N8Z389_9GLOM</name>
<feature type="region of interest" description="Disordered" evidence="1">
    <location>
        <begin position="66"/>
        <end position="90"/>
    </location>
</feature>
<protein>
    <submittedName>
        <fullName evidence="2">1798_t:CDS:1</fullName>
    </submittedName>
</protein>